<proteinExistence type="predicted"/>
<feature type="transmembrane region" description="Helical" evidence="1">
    <location>
        <begin position="52"/>
        <end position="72"/>
    </location>
</feature>
<sequence>MSEDIWEDLVYIYNTPRLYQEAKQHNSSNHCNFIDSSYDIVTFHTMVHPHTAVGIAQVVFYAPMLPTAIFVLVKNWRQPPRMAWYPLVTFCLLRLAGGIITIIRGPQPRNIGLIIADSVLLNVGLIPLLVSLIGIMRITLNSSLDKNSRARQFLKAVRFIFLAAIVLLAVAGGISSDDSSLATARILTKAAYVILAAILALATAEMVYLLTQTHRIPASGCYYIRFALVSVPFLAVRTAYGLLYAFTIHDPNTIWNPLVGSAAAFALMCLLVEYIVLMIFIYLGIHRIWHPCQPSQETEEASKVPTIAA</sequence>
<feature type="transmembrane region" description="Helical" evidence="1">
    <location>
        <begin position="258"/>
        <end position="285"/>
    </location>
</feature>
<organism evidence="3 4">
    <name type="scientific">Verticillium longisporum</name>
    <name type="common">Verticillium dahliae var. longisporum</name>
    <dbReference type="NCBI Taxonomy" id="100787"/>
    <lineage>
        <taxon>Eukaryota</taxon>
        <taxon>Fungi</taxon>
        <taxon>Dikarya</taxon>
        <taxon>Ascomycota</taxon>
        <taxon>Pezizomycotina</taxon>
        <taxon>Sordariomycetes</taxon>
        <taxon>Hypocreomycetidae</taxon>
        <taxon>Glomerellales</taxon>
        <taxon>Plectosphaerellaceae</taxon>
        <taxon>Verticillium</taxon>
    </lineage>
</organism>
<dbReference type="Proteomes" id="UP000045706">
    <property type="component" value="Unassembled WGS sequence"/>
</dbReference>
<evidence type="ECO:0000259" key="2">
    <source>
        <dbReference type="Pfam" id="PF24800"/>
    </source>
</evidence>
<gene>
    <name evidence="3" type="ORF">BN1723_013361</name>
</gene>
<feature type="transmembrane region" description="Helical" evidence="1">
    <location>
        <begin position="222"/>
        <end position="246"/>
    </location>
</feature>
<dbReference type="PANTHER" id="PTHR42109">
    <property type="entry name" value="UNPLACED GENOMIC SCAFFOLD UM_SCAF_CONTIG_1.265, WHOLE GENOME SHOTGUN SEQUENCE"/>
    <property type="match status" value="1"/>
</dbReference>
<dbReference type="PANTHER" id="PTHR42109:SF2">
    <property type="entry name" value="INTEGRAL MEMBRANE PROTEIN"/>
    <property type="match status" value="1"/>
</dbReference>
<feature type="transmembrane region" description="Helical" evidence="1">
    <location>
        <begin position="186"/>
        <end position="210"/>
    </location>
</feature>
<feature type="transmembrane region" description="Helical" evidence="1">
    <location>
        <begin position="84"/>
        <end position="105"/>
    </location>
</feature>
<dbReference type="AlphaFoldDB" id="A0A0G4LRQ3"/>
<feature type="domain" description="DUF7702" evidence="2">
    <location>
        <begin position="50"/>
        <end position="285"/>
    </location>
</feature>
<dbReference type="Pfam" id="PF24800">
    <property type="entry name" value="DUF7702"/>
    <property type="match status" value="1"/>
</dbReference>
<keyword evidence="1" id="KW-1133">Transmembrane helix</keyword>
<feature type="transmembrane region" description="Helical" evidence="1">
    <location>
        <begin position="156"/>
        <end position="174"/>
    </location>
</feature>
<keyword evidence="1" id="KW-0472">Membrane</keyword>
<evidence type="ECO:0000313" key="3">
    <source>
        <dbReference type="EMBL" id="CRK24717.1"/>
    </source>
</evidence>
<evidence type="ECO:0000256" key="1">
    <source>
        <dbReference type="SAM" id="Phobius"/>
    </source>
</evidence>
<name>A0A0G4LRQ3_VERLO</name>
<accession>A0A0G4LRQ3</accession>
<keyword evidence="1" id="KW-0812">Transmembrane</keyword>
<evidence type="ECO:0000313" key="4">
    <source>
        <dbReference type="Proteomes" id="UP000045706"/>
    </source>
</evidence>
<protein>
    <recommendedName>
        <fullName evidence="2">DUF7702 domain-containing protein</fullName>
    </recommendedName>
</protein>
<dbReference type="EMBL" id="CVQI01016669">
    <property type="protein sequence ID" value="CRK24717.1"/>
    <property type="molecule type" value="Genomic_DNA"/>
</dbReference>
<dbReference type="InterPro" id="IPR056119">
    <property type="entry name" value="DUF7702"/>
</dbReference>
<reference evidence="4" key="1">
    <citation type="submission" date="2015-05" db="EMBL/GenBank/DDBJ databases">
        <authorList>
            <person name="Fogelqvist Johan"/>
        </authorList>
    </citation>
    <scope>NUCLEOTIDE SEQUENCE [LARGE SCALE GENOMIC DNA]</scope>
</reference>
<feature type="transmembrane region" description="Helical" evidence="1">
    <location>
        <begin position="111"/>
        <end position="135"/>
    </location>
</feature>